<keyword evidence="2" id="KW-1185">Reference proteome</keyword>
<dbReference type="RefSeq" id="WP_286999183.1">
    <property type="nucleotide sequence ID" value="NZ_DALYTO010000002.1"/>
</dbReference>
<proteinExistence type="predicted"/>
<dbReference type="Proteomes" id="UP001567350">
    <property type="component" value="Unassembled WGS sequence"/>
</dbReference>
<comment type="caution">
    <text evidence="1">The sequence shown here is derived from an EMBL/GenBank/DDBJ whole genome shotgun (WGS) entry which is preliminary data.</text>
</comment>
<accession>A0ABV4IBI6</accession>
<evidence type="ECO:0000313" key="1">
    <source>
        <dbReference type="EMBL" id="MEZ2739132.1"/>
    </source>
</evidence>
<name>A0ABV4IBI6_9BURK</name>
<organism evidence="1 2">
    <name type="scientific">Comamonas jiangduensis</name>
    <dbReference type="NCBI Taxonomy" id="1194168"/>
    <lineage>
        <taxon>Bacteria</taxon>
        <taxon>Pseudomonadati</taxon>
        <taxon>Pseudomonadota</taxon>
        <taxon>Betaproteobacteria</taxon>
        <taxon>Burkholderiales</taxon>
        <taxon>Comamonadaceae</taxon>
        <taxon>Comamonas</taxon>
    </lineage>
</organism>
<reference evidence="1 2" key="1">
    <citation type="submission" date="2024-08" db="EMBL/GenBank/DDBJ databases">
        <authorList>
            <person name="Feng Z."/>
            <person name="Ronholm J."/>
        </authorList>
    </citation>
    <scope>NUCLEOTIDE SEQUENCE [LARGE SCALE GENOMIC DNA]</scope>
    <source>
        <strain evidence="1 2">4-AB0-8</strain>
    </source>
</reference>
<sequence length="84" mass="9370">MQTQQVQAQAAMKNECQALTLPAVIQRLTTEQAQVSAELSRMPADAWLNARGRALANREQELFTTLTVLRDMTKATFQIAEPSH</sequence>
<protein>
    <submittedName>
        <fullName evidence="1">Uncharacterized protein</fullName>
    </submittedName>
</protein>
<evidence type="ECO:0000313" key="2">
    <source>
        <dbReference type="Proteomes" id="UP001567350"/>
    </source>
</evidence>
<gene>
    <name evidence="1" type="ORF">ACBP88_06585</name>
</gene>
<dbReference type="EMBL" id="JBGJLR010000005">
    <property type="protein sequence ID" value="MEZ2739132.1"/>
    <property type="molecule type" value="Genomic_DNA"/>
</dbReference>